<evidence type="ECO:0000256" key="5">
    <source>
        <dbReference type="ARBA" id="ARBA00022777"/>
    </source>
</evidence>
<reference evidence="10 11" key="1">
    <citation type="submission" date="2015-02" db="EMBL/GenBank/DDBJ databases">
        <title>Genome Sequencing of Rickettsiales.</title>
        <authorList>
            <person name="Daugherty S.C."/>
            <person name="Su Q."/>
            <person name="Abolude K."/>
            <person name="Beier-Sexton M."/>
            <person name="Carlyon J.A."/>
            <person name="Carter R."/>
            <person name="Day N.P."/>
            <person name="Dumler S.J."/>
            <person name="Dyachenko V."/>
            <person name="Godinez A."/>
            <person name="Kurtti T.J."/>
            <person name="Lichay M."/>
            <person name="Mullins K.E."/>
            <person name="Ott S."/>
            <person name="Pappas-Brown V."/>
            <person name="Paris D.H."/>
            <person name="Patel P."/>
            <person name="Richards A.L."/>
            <person name="Sadzewicz L."/>
            <person name="Sears K."/>
            <person name="Seidman D."/>
            <person name="Sengamalay N."/>
            <person name="Stenos J."/>
            <person name="Tallon L.J."/>
            <person name="Vincent G."/>
            <person name="Fraser C.M."/>
            <person name="Munderloh U."/>
            <person name="Dunning-Hotopp J.C."/>
        </authorList>
    </citation>
    <scope>NUCLEOTIDE SEQUENCE [LARGE SCALE GENOMIC DNA]</scope>
    <source>
        <strain evidence="10 11">ApMUC09</strain>
    </source>
</reference>
<keyword evidence="6" id="KW-0902">Two-component regulatory system</keyword>
<feature type="transmembrane region" description="Helical" evidence="8">
    <location>
        <begin position="183"/>
        <end position="204"/>
    </location>
</feature>
<dbReference type="InterPro" id="IPR003594">
    <property type="entry name" value="HATPase_dom"/>
</dbReference>
<evidence type="ECO:0000256" key="7">
    <source>
        <dbReference type="ARBA" id="ARBA00023136"/>
    </source>
</evidence>
<dbReference type="Pfam" id="PF00512">
    <property type="entry name" value="HisKA"/>
    <property type="match status" value="1"/>
</dbReference>
<dbReference type="InterPro" id="IPR036890">
    <property type="entry name" value="HATPase_C_sf"/>
</dbReference>
<evidence type="ECO:0000313" key="10">
    <source>
        <dbReference type="EMBL" id="KJV64454.1"/>
    </source>
</evidence>
<dbReference type="InterPro" id="IPR003661">
    <property type="entry name" value="HisK_dim/P_dom"/>
</dbReference>
<dbReference type="SMART" id="SM00388">
    <property type="entry name" value="HisKA"/>
    <property type="match status" value="1"/>
</dbReference>
<evidence type="ECO:0000256" key="8">
    <source>
        <dbReference type="SAM" id="Phobius"/>
    </source>
</evidence>
<dbReference type="InterPro" id="IPR050736">
    <property type="entry name" value="Sensor_HK_Regulatory"/>
</dbReference>
<dbReference type="FunFam" id="3.30.565.10:FF:000006">
    <property type="entry name" value="Sensor histidine kinase WalK"/>
    <property type="match status" value="1"/>
</dbReference>
<evidence type="ECO:0000256" key="1">
    <source>
        <dbReference type="ARBA" id="ARBA00000085"/>
    </source>
</evidence>
<comment type="caution">
    <text evidence="10">The sequence shown here is derived from an EMBL/GenBank/DDBJ whole genome shotgun (WGS) entry which is preliminary data.</text>
</comment>
<keyword evidence="5 10" id="KW-0418">Kinase</keyword>
<dbReference type="AlphaFoldDB" id="A0A0F3NC15"/>
<organism evidence="10 11">
    <name type="scientific">Anaplasma phagocytophilum str. ApMUC09</name>
    <dbReference type="NCBI Taxonomy" id="1359152"/>
    <lineage>
        <taxon>Bacteria</taxon>
        <taxon>Pseudomonadati</taxon>
        <taxon>Pseudomonadota</taxon>
        <taxon>Alphaproteobacteria</taxon>
        <taxon>Rickettsiales</taxon>
        <taxon>Anaplasmataceae</taxon>
        <taxon>Anaplasma</taxon>
        <taxon>phagocytophilum group</taxon>
    </lineage>
</organism>
<dbReference type="PANTHER" id="PTHR43711:SF26">
    <property type="entry name" value="SENSOR HISTIDINE KINASE RCSC"/>
    <property type="match status" value="1"/>
</dbReference>
<evidence type="ECO:0000256" key="4">
    <source>
        <dbReference type="ARBA" id="ARBA00022679"/>
    </source>
</evidence>
<proteinExistence type="predicted"/>
<keyword evidence="8" id="KW-0812">Transmembrane</keyword>
<dbReference type="InterPro" id="IPR036097">
    <property type="entry name" value="HisK_dim/P_sf"/>
</dbReference>
<dbReference type="GO" id="GO:0000155">
    <property type="term" value="F:phosphorelay sensor kinase activity"/>
    <property type="evidence" value="ECO:0007669"/>
    <property type="project" value="InterPro"/>
</dbReference>
<dbReference type="PRINTS" id="PR00344">
    <property type="entry name" value="BCTRLSENSOR"/>
</dbReference>
<dbReference type="Pfam" id="PF02518">
    <property type="entry name" value="HATPase_c"/>
    <property type="match status" value="1"/>
</dbReference>
<dbReference type="PROSITE" id="PS50109">
    <property type="entry name" value="HIS_KIN"/>
    <property type="match status" value="1"/>
</dbReference>
<keyword evidence="4" id="KW-0808">Transferase</keyword>
<name>A0A0F3NC15_ANAPH</name>
<evidence type="ECO:0000256" key="6">
    <source>
        <dbReference type="ARBA" id="ARBA00023012"/>
    </source>
</evidence>
<dbReference type="EMBL" id="LANV01000001">
    <property type="protein sequence ID" value="KJV64454.1"/>
    <property type="molecule type" value="Genomic_DNA"/>
</dbReference>
<sequence>MLRWVFRFLIRATLVVLFVGSMWFTYAYVSDRTLSKAAITINTELNNVFEHSILRKYIVLLRGAPVHVGTNPYHINLIIKMQAEFMHALHMLKDVELVLYNANGNVMFTVSDDMDTEVSDASIVLSPEELSLLSKGEIVHGTSAYGIYSSVFPLMDESGEPIVFLRVTRDCSEMAVFFSNSNFVFVILVGIAAAICIVLTLVVYRKNVKLLNSQYDANLELQEKKENAEKESVSKSQFLANVSHELRTPLNSIIGFSEIVQRESLGPLGNAQYKEYIKEINHAGVHLLSLINDILDFSKAEANKLSVELVKCDLRKIVDSCFNMMLPKAQEAKVELKRDMPESQIVLMVDARRMKQVILNILTNSMKFTPEKGFVRLSVEKKQEEVVIEICDNGIGIAQQDLYKVMSVFGQADSTHSRKYEGTGLGLPLSKKLVELMNGTFSIKGEANLGTVVTLSFPCVEESPDESEKAF</sequence>
<accession>A0A0F3NC15</accession>
<dbReference type="InterPro" id="IPR005467">
    <property type="entry name" value="His_kinase_dom"/>
</dbReference>
<keyword evidence="7 8" id="KW-0472">Membrane</keyword>
<dbReference type="FunFam" id="1.10.287.130:FF:000001">
    <property type="entry name" value="Two-component sensor histidine kinase"/>
    <property type="match status" value="1"/>
</dbReference>
<dbReference type="Proteomes" id="UP000033441">
    <property type="component" value="Unassembled WGS sequence"/>
</dbReference>
<dbReference type="SUPFAM" id="SSF47384">
    <property type="entry name" value="Homodimeric domain of signal transducing histidine kinase"/>
    <property type="match status" value="1"/>
</dbReference>
<dbReference type="PANTHER" id="PTHR43711">
    <property type="entry name" value="TWO-COMPONENT HISTIDINE KINASE"/>
    <property type="match status" value="1"/>
</dbReference>
<keyword evidence="8" id="KW-1133">Transmembrane helix</keyword>
<evidence type="ECO:0000313" key="11">
    <source>
        <dbReference type="Proteomes" id="UP000033441"/>
    </source>
</evidence>
<protein>
    <recommendedName>
        <fullName evidence="2">histidine kinase</fullName>
        <ecNumber evidence="2">2.7.13.3</ecNumber>
    </recommendedName>
</protein>
<dbReference type="SUPFAM" id="SSF55874">
    <property type="entry name" value="ATPase domain of HSP90 chaperone/DNA topoisomerase II/histidine kinase"/>
    <property type="match status" value="1"/>
</dbReference>
<dbReference type="Gene3D" id="1.10.287.130">
    <property type="match status" value="1"/>
</dbReference>
<dbReference type="PATRIC" id="fig|1359152.3.peg.704"/>
<comment type="catalytic activity">
    <reaction evidence="1">
        <text>ATP + protein L-histidine = ADP + protein N-phospho-L-histidine.</text>
        <dbReference type="EC" id="2.7.13.3"/>
    </reaction>
</comment>
<dbReference type="Gene3D" id="3.30.565.10">
    <property type="entry name" value="Histidine kinase-like ATPase, C-terminal domain"/>
    <property type="match status" value="1"/>
</dbReference>
<evidence type="ECO:0000256" key="2">
    <source>
        <dbReference type="ARBA" id="ARBA00012438"/>
    </source>
</evidence>
<dbReference type="SMART" id="SM00387">
    <property type="entry name" value="HATPase_c"/>
    <property type="match status" value="1"/>
</dbReference>
<dbReference type="EC" id="2.7.13.3" evidence="2"/>
<feature type="domain" description="Histidine kinase" evidence="9">
    <location>
        <begin position="241"/>
        <end position="461"/>
    </location>
</feature>
<dbReference type="CDD" id="cd00082">
    <property type="entry name" value="HisKA"/>
    <property type="match status" value="1"/>
</dbReference>
<dbReference type="InterPro" id="IPR004358">
    <property type="entry name" value="Sig_transdc_His_kin-like_C"/>
</dbReference>
<gene>
    <name evidence="10" type="ORF">APHMUC_0663</name>
</gene>
<evidence type="ECO:0000259" key="9">
    <source>
        <dbReference type="PROSITE" id="PS50109"/>
    </source>
</evidence>
<evidence type="ECO:0000256" key="3">
    <source>
        <dbReference type="ARBA" id="ARBA00022553"/>
    </source>
</evidence>
<keyword evidence="3" id="KW-0597">Phosphoprotein</keyword>